<organism evidence="2 3">
    <name type="scientific">Commensalibacter oyaizuii</name>
    <dbReference type="NCBI Taxonomy" id="3043873"/>
    <lineage>
        <taxon>Bacteria</taxon>
        <taxon>Pseudomonadati</taxon>
        <taxon>Pseudomonadota</taxon>
        <taxon>Alphaproteobacteria</taxon>
        <taxon>Acetobacterales</taxon>
        <taxon>Acetobacteraceae</taxon>
    </lineage>
</organism>
<evidence type="ECO:0000313" key="3">
    <source>
        <dbReference type="Proteomes" id="UP001431634"/>
    </source>
</evidence>
<evidence type="ECO:0000313" key="2">
    <source>
        <dbReference type="EMBL" id="MDI2091325.1"/>
    </source>
</evidence>
<keyword evidence="1" id="KW-1133">Transmembrane helix</keyword>
<dbReference type="RefSeq" id="WP_281448421.1">
    <property type="nucleotide sequence ID" value="NZ_JASBAO010000001.1"/>
</dbReference>
<comment type="caution">
    <text evidence="2">The sequence shown here is derived from an EMBL/GenBank/DDBJ whole genome shotgun (WGS) entry which is preliminary data.</text>
</comment>
<dbReference type="Proteomes" id="UP001431634">
    <property type="component" value="Unassembled WGS sequence"/>
</dbReference>
<gene>
    <name evidence="2" type="ORF">QJV27_08075</name>
</gene>
<feature type="transmembrane region" description="Helical" evidence="1">
    <location>
        <begin position="181"/>
        <end position="206"/>
    </location>
</feature>
<keyword evidence="1" id="KW-0812">Transmembrane</keyword>
<dbReference type="EMBL" id="JASBAO010000001">
    <property type="protein sequence ID" value="MDI2091325.1"/>
    <property type="molecule type" value="Genomic_DNA"/>
</dbReference>
<evidence type="ECO:0000256" key="1">
    <source>
        <dbReference type="SAM" id="Phobius"/>
    </source>
</evidence>
<feature type="transmembrane region" description="Helical" evidence="1">
    <location>
        <begin position="153"/>
        <end position="175"/>
    </location>
</feature>
<reference evidence="2" key="1">
    <citation type="submission" date="2023-05" db="EMBL/GenBank/DDBJ databases">
        <title>Whole genome sequence of Commensalibacter sp.</title>
        <authorList>
            <person name="Charoenyingcharoen P."/>
            <person name="Yukphan P."/>
        </authorList>
    </citation>
    <scope>NUCLEOTIDE SEQUENCE</scope>
    <source>
        <strain evidence="2">TBRC 16381</strain>
    </source>
</reference>
<proteinExistence type="predicted"/>
<sequence length="351" mass="37674">MPLPFILLGGAATLTAIGGKKTYDGYQAKKLANQILRDTKDKYEKRKSLLDDINNIASKKLENLGKLQLNIGKSFDECDQLVVEILQNRKVQNYAHVDVNVPQHKLDEIRQVAISAIGYLSTIVGGGISSAAAGFAVYGGVMTFAAASTGTSIASLSGVAAYNATMAAIGGGSLATGGWGMAGGAMVLGASVVAPILAVGGIAYAIHGTKSYNKAHETLKEVDEACAKMSLARSHLTYIINAIDRIYLLLNKINNVFQEYFESLKEINVLIKNKDKEQIEKLSESATLTIDNGYKLAAMMANIISKPLFKTKNNGLEILTDENGFQILDTKGLDLTLSNNQTEFDAFQKLN</sequence>
<keyword evidence="1" id="KW-0472">Membrane</keyword>
<accession>A0ABT6Q2G6</accession>
<feature type="transmembrane region" description="Helical" evidence="1">
    <location>
        <begin position="116"/>
        <end position="141"/>
    </location>
</feature>
<keyword evidence="3" id="KW-1185">Reference proteome</keyword>
<name>A0ABT6Q2G6_9PROT</name>
<protein>
    <submittedName>
        <fullName evidence="2">Chemotaxis protein</fullName>
    </submittedName>
</protein>